<name>A0ABT6KU72_9MYCO</name>
<dbReference type="EMBL" id="JARXVE010000001">
    <property type="protein sequence ID" value="MDH6194264.1"/>
    <property type="molecule type" value="Genomic_DNA"/>
</dbReference>
<evidence type="ECO:0000313" key="2">
    <source>
        <dbReference type="Proteomes" id="UP001160130"/>
    </source>
</evidence>
<reference evidence="1 2" key="1">
    <citation type="submission" date="2023-04" db="EMBL/GenBank/DDBJ databases">
        <title>Forest soil microbial communities from Buena Vista Peninsula, Colon Province, Panama.</title>
        <authorList>
            <person name="Bouskill N."/>
        </authorList>
    </citation>
    <scope>NUCLEOTIDE SEQUENCE [LARGE SCALE GENOMIC DNA]</scope>
    <source>
        <strain evidence="1 2">AC80</strain>
    </source>
</reference>
<gene>
    <name evidence="1" type="ORF">M2272_000885</name>
</gene>
<protein>
    <submittedName>
        <fullName evidence="1">Uncharacterized protein</fullName>
    </submittedName>
</protein>
<accession>A0ABT6KU72</accession>
<comment type="caution">
    <text evidence="1">The sequence shown here is derived from an EMBL/GenBank/DDBJ whole genome shotgun (WGS) entry which is preliminary data.</text>
</comment>
<organism evidence="1 2">
    <name type="scientific">Mycolicibacterium frederiksbergense</name>
    <dbReference type="NCBI Taxonomy" id="117567"/>
    <lineage>
        <taxon>Bacteria</taxon>
        <taxon>Bacillati</taxon>
        <taxon>Actinomycetota</taxon>
        <taxon>Actinomycetes</taxon>
        <taxon>Mycobacteriales</taxon>
        <taxon>Mycobacteriaceae</taxon>
        <taxon>Mycolicibacterium</taxon>
    </lineage>
</organism>
<evidence type="ECO:0000313" key="1">
    <source>
        <dbReference type="EMBL" id="MDH6194264.1"/>
    </source>
</evidence>
<sequence length="92" mass="10031">MGWRPEVYACAVRPLGCWARTEIARVGGCATSRCLWSASPLNSINSTSSSAHTHGLVCSQKVSMVWVNIAGRYVVTNIGWACRSGTLCRARW</sequence>
<dbReference type="Proteomes" id="UP001160130">
    <property type="component" value="Unassembled WGS sequence"/>
</dbReference>
<keyword evidence="2" id="KW-1185">Reference proteome</keyword>
<proteinExistence type="predicted"/>